<evidence type="ECO:0000256" key="4">
    <source>
        <dbReference type="ARBA" id="ARBA00022989"/>
    </source>
</evidence>
<evidence type="ECO:0000313" key="7">
    <source>
        <dbReference type="EMBL" id="EFX62562.1"/>
    </source>
</evidence>
<reference evidence="7 8" key="1">
    <citation type="journal article" date="2011" name="Science">
        <title>The ecoresponsive genome of Daphnia pulex.</title>
        <authorList>
            <person name="Colbourne J.K."/>
            <person name="Pfrender M.E."/>
            <person name="Gilbert D."/>
            <person name="Thomas W.K."/>
            <person name="Tucker A."/>
            <person name="Oakley T.H."/>
            <person name="Tokishita S."/>
            <person name="Aerts A."/>
            <person name="Arnold G.J."/>
            <person name="Basu M.K."/>
            <person name="Bauer D.J."/>
            <person name="Caceres C.E."/>
            <person name="Carmel L."/>
            <person name="Casola C."/>
            <person name="Choi J.H."/>
            <person name="Detter J.C."/>
            <person name="Dong Q."/>
            <person name="Dusheyko S."/>
            <person name="Eads B.D."/>
            <person name="Frohlich T."/>
            <person name="Geiler-Samerotte K.A."/>
            <person name="Gerlach D."/>
            <person name="Hatcher P."/>
            <person name="Jogdeo S."/>
            <person name="Krijgsveld J."/>
            <person name="Kriventseva E.V."/>
            <person name="Kultz D."/>
            <person name="Laforsch C."/>
            <person name="Lindquist E."/>
            <person name="Lopez J."/>
            <person name="Manak J.R."/>
            <person name="Muller J."/>
            <person name="Pangilinan J."/>
            <person name="Patwardhan R.P."/>
            <person name="Pitluck S."/>
            <person name="Pritham E.J."/>
            <person name="Rechtsteiner A."/>
            <person name="Rho M."/>
            <person name="Rogozin I.B."/>
            <person name="Sakarya O."/>
            <person name="Salamov A."/>
            <person name="Schaack S."/>
            <person name="Shapiro H."/>
            <person name="Shiga Y."/>
            <person name="Skalitzky C."/>
            <person name="Smith Z."/>
            <person name="Souvorov A."/>
            <person name="Sung W."/>
            <person name="Tang Z."/>
            <person name="Tsuchiya D."/>
            <person name="Tu H."/>
            <person name="Vos H."/>
            <person name="Wang M."/>
            <person name="Wolf Y.I."/>
            <person name="Yamagata H."/>
            <person name="Yamada T."/>
            <person name="Ye Y."/>
            <person name="Shaw J.R."/>
            <person name="Andrews J."/>
            <person name="Crease T.J."/>
            <person name="Tang H."/>
            <person name="Lucas S.M."/>
            <person name="Robertson H.M."/>
            <person name="Bork P."/>
            <person name="Koonin E.V."/>
            <person name="Zdobnov E.M."/>
            <person name="Grigoriev I.V."/>
            <person name="Lynch M."/>
            <person name="Boore J.L."/>
        </authorList>
    </citation>
    <scope>NUCLEOTIDE SEQUENCE [LARGE SCALE GENOMIC DNA]</scope>
</reference>
<keyword evidence="5" id="KW-0472">Membrane</keyword>
<keyword evidence="3" id="KW-0812">Transmembrane</keyword>
<evidence type="ECO:0000256" key="2">
    <source>
        <dbReference type="ARBA" id="ARBA00007165"/>
    </source>
</evidence>
<organism evidence="7 8">
    <name type="scientific">Daphnia pulex</name>
    <name type="common">Water flea</name>
    <dbReference type="NCBI Taxonomy" id="6669"/>
    <lineage>
        <taxon>Eukaryota</taxon>
        <taxon>Metazoa</taxon>
        <taxon>Ecdysozoa</taxon>
        <taxon>Arthropoda</taxon>
        <taxon>Crustacea</taxon>
        <taxon>Branchiopoda</taxon>
        <taxon>Diplostraca</taxon>
        <taxon>Cladocera</taxon>
        <taxon>Anomopoda</taxon>
        <taxon>Daphniidae</taxon>
        <taxon>Daphnia</taxon>
    </lineage>
</organism>
<dbReference type="AlphaFoldDB" id="E9I0B6"/>
<dbReference type="GO" id="GO:0005743">
    <property type="term" value="C:mitochondrial inner membrane"/>
    <property type="evidence" value="ECO:0007669"/>
    <property type="project" value="UniProtKB-SubCell"/>
</dbReference>
<evidence type="ECO:0000256" key="3">
    <source>
        <dbReference type="ARBA" id="ARBA00022692"/>
    </source>
</evidence>
<keyword evidence="6" id="KW-0999">Mitochondrion inner membrane</keyword>
<dbReference type="OMA" id="WYSRDVA"/>
<dbReference type="FunCoup" id="E9I0B6">
    <property type="interactions" value="965"/>
</dbReference>
<proteinExistence type="inferred from homology"/>
<keyword evidence="4" id="KW-1133">Transmembrane helix</keyword>
<dbReference type="PANTHER" id="PTHR23427:SF2">
    <property type="entry name" value="SURFEIT LOCUS PROTEIN 1"/>
    <property type="match status" value="1"/>
</dbReference>
<dbReference type="GO" id="GO:0033617">
    <property type="term" value="P:mitochondrial respiratory chain complex IV assembly"/>
    <property type="evidence" value="ECO:0000318"/>
    <property type="project" value="GO_Central"/>
</dbReference>
<evidence type="ECO:0000256" key="6">
    <source>
        <dbReference type="RuleBase" id="RU363076"/>
    </source>
</evidence>
<gene>
    <name evidence="7" type="ORF">DAPPUDRAFT_189775</name>
</gene>
<dbReference type="Proteomes" id="UP000000305">
    <property type="component" value="Unassembled WGS sequence"/>
</dbReference>
<dbReference type="PROSITE" id="PS50895">
    <property type="entry name" value="SURF1"/>
    <property type="match status" value="1"/>
</dbReference>
<comment type="function">
    <text evidence="6">Probably involved in the biogenesis of the COX complex.</text>
</comment>
<protein>
    <recommendedName>
        <fullName evidence="6">SURF1-like protein</fullName>
    </recommendedName>
</protein>
<dbReference type="InterPro" id="IPR002994">
    <property type="entry name" value="Surf1/Shy1"/>
</dbReference>
<keyword evidence="6" id="KW-0496">Mitochondrion</keyword>
<dbReference type="PANTHER" id="PTHR23427">
    <property type="entry name" value="SURFEIT LOCUS PROTEIN"/>
    <property type="match status" value="1"/>
</dbReference>
<dbReference type="OrthoDB" id="10040024at2759"/>
<accession>E9I0B6</accession>
<dbReference type="Pfam" id="PF02104">
    <property type="entry name" value="SURF1"/>
    <property type="match status" value="1"/>
</dbReference>
<evidence type="ECO:0000256" key="1">
    <source>
        <dbReference type="ARBA" id="ARBA00004370"/>
    </source>
</evidence>
<dbReference type="KEGG" id="dpx:DAPPUDRAFT_189775"/>
<dbReference type="GO" id="GO:0005739">
    <property type="term" value="C:mitochondrion"/>
    <property type="evidence" value="ECO:0000318"/>
    <property type="project" value="GO_Central"/>
</dbReference>
<sequence>MLSLRHFQKIRRIKTCTQNYVRRSASSYGQRNAVDIGIHGYSLLAIPAITFGLGTWQIFRRQWKLGVIDHLASRTSAPPIPFQSTDIEGLSDMEYRKFELHGTFKHDKEIYIGPRSLVGNEKNEAGGMLSSGQSGYLVITPFKLSDSNLTVLVNRGWIPRKKMNPFTRLNGQREGETKLIGVYRSNENRPQFVPQNQPKDRMFHFRDVEGMARLLDTAPIFFDADADSTVPDGPVGGQTVVTVRNEHVSYILTWYSLSIITAFLWHRRFIKKMPLM</sequence>
<dbReference type="PhylomeDB" id="E9I0B6"/>
<evidence type="ECO:0000313" key="8">
    <source>
        <dbReference type="Proteomes" id="UP000000305"/>
    </source>
</evidence>
<comment type="similarity">
    <text evidence="2 6">Belongs to the SURF1 family.</text>
</comment>
<dbReference type="EMBL" id="GL733512">
    <property type="protein sequence ID" value="EFX62562.1"/>
    <property type="molecule type" value="Genomic_DNA"/>
</dbReference>
<dbReference type="CDD" id="cd06662">
    <property type="entry name" value="SURF1"/>
    <property type="match status" value="1"/>
</dbReference>
<dbReference type="InParanoid" id="E9I0B6"/>
<dbReference type="HOGENOM" id="CLU_047737_4_0_1"/>
<dbReference type="InterPro" id="IPR045214">
    <property type="entry name" value="Surf1/Surf4"/>
</dbReference>
<comment type="subcellular location">
    <subcellularLocation>
        <location evidence="1">Membrane</location>
    </subcellularLocation>
    <subcellularLocation>
        <location evidence="6">Mitochondrion inner membrane</location>
        <topology evidence="6">Multi-pass membrane protein</topology>
    </subcellularLocation>
</comment>
<dbReference type="eggNOG" id="KOG1563">
    <property type="taxonomic scope" value="Eukaryota"/>
</dbReference>
<keyword evidence="8" id="KW-1185">Reference proteome</keyword>
<evidence type="ECO:0000256" key="5">
    <source>
        <dbReference type="ARBA" id="ARBA00023136"/>
    </source>
</evidence>
<name>E9I0B6_DAPPU</name>
<dbReference type="STRING" id="6669.E9I0B6"/>